<evidence type="ECO:0000256" key="1">
    <source>
        <dbReference type="ARBA" id="ARBA00022729"/>
    </source>
</evidence>
<dbReference type="Pfam" id="PF13100">
    <property type="entry name" value="OstA_2"/>
    <property type="match status" value="1"/>
</dbReference>
<evidence type="ECO:0000313" key="5">
    <source>
        <dbReference type="Proteomes" id="UP000321721"/>
    </source>
</evidence>
<comment type="caution">
    <text evidence="4">The sequence shown here is derived from an EMBL/GenBank/DDBJ whole genome shotgun (WGS) entry which is preliminary data.</text>
</comment>
<dbReference type="PANTHER" id="PTHR36504">
    <property type="entry name" value="LIPOPOLYSACCHARIDE EXPORT SYSTEM PROTEIN LPTA"/>
    <property type="match status" value="1"/>
</dbReference>
<dbReference type="InterPro" id="IPR052037">
    <property type="entry name" value="LPS_export_LptA"/>
</dbReference>
<dbReference type="GO" id="GO:0009279">
    <property type="term" value="C:cell outer membrane"/>
    <property type="evidence" value="ECO:0007669"/>
    <property type="project" value="TreeGrafter"/>
</dbReference>
<dbReference type="PANTHER" id="PTHR36504:SF1">
    <property type="entry name" value="LIPOPOLYSACCHARIDE EXPORT SYSTEM PROTEIN LPTA"/>
    <property type="match status" value="1"/>
</dbReference>
<feature type="domain" description="Organic solvent tolerance-like N-terminal" evidence="3">
    <location>
        <begin position="37"/>
        <end position="195"/>
    </location>
</feature>
<keyword evidence="5" id="KW-1185">Reference proteome</keyword>
<dbReference type="AlphaFoldDB" id="A0A5C6RSU8"/>
<dbReference type="GO" id="GO:0017089">
    <property type="term" value="F:glycolipid transfer activity"/>
    <property type="evidence" value="ECO:0007669"/>
    <property type="project" value="TreeGrafter"/>
</dbReference>
<dbReference type="Gene3D" id="2.60.450.10">
    <property type="entry name" value="Lipopolysaccharide (LPS) transport protein A like domain"/>
    <property type="match status" value="3"/>
</dbReference>
<dbReference type="InterPro" id="IPR005653">
    <property type="entry name" value="OstA-like_N"/>
</dbReference>
<name>A0A5C6RSU8_9FLAO</name>
<dbReference type="OrthoDB" id="9805931at2"/>
<evidence type="ECO:0000313" key="4">
    <source>
        <dbReference type="EMBL" id="TXB65129.1"/>
    </source>
</evidence>
<dbReference type="GO" id="GO:0030288">
    <property type="term" value="C:outer membrane-bounded periplasmic space"/>
    <property type="evidence" value="ECO:0007669"/>
    <property type="project" value="TreeGrafter"/>
</dbReference>
<evidence type="ECO:0000259" key="3">
    <source>
        <dbReference type="Pfam" id="PF13100"/>
    </source>
</evidence>
<dbReference type="Proteomes" id="UP000321721">
    <property type="component" value="Unassembled WGS sequence"/>
</dbReference>
<dbReference type="GO" id="GO:0015920">
    <property type="term" value="P:lipopolysaccharide transport"/>
    <property type="evidence" value="ECO:0007669"/>
    <property type="project" value="TreeGrafter"/>
</dbReference>
<protein>
    <recommendedName>
        <fullName evidence="3">Organic solvent tolerance-like N-terminal domain-containing protein</fullName>
    </recommendedName>
</protein>
<feature type="transmembrane region" description="Helical" evidence="2">
    <location>
        <begin position="12"/>
        <end position="33"/>
    </location>
</feature>
<organism evidence="4 5">
    <name type="scientific">Vicingus serpentipes</name>
    <dbReference type="NCBI Taxonomy" id="1926625"/>
    <lineage>
        <taxon>Bacteria</taxon>
        <taxon>Pseudomonadati</taxon>
        <taxon>Bacteroidota</taxon>
        <taxon>Flavobacteriia</taxon>
        <taxon>Flavobacteriales</taxon>
        <taxon>Vicingaceae</taxon>
        <taxon>Vicingus</taxon>
    </lineage>
</organism>
<keyword evidence="2" id="KW-0812">Transmembrane</keyword>
<accession>A0A5C6RSU8</accession>
<reference evidence="4 5" key="1">
    <citation type="submission" date="2019-08" db="EMBL/GenBank/DDBJ databases">
        <title>Genome of Vicingus serpentipes NCIMB 15042.</title>
        <authorList>
            <person name="Bowman J.P."/>
        </authorList>
    </citation>
    <scope>NUCLEOTIDE SEQUENCE [LARGE SCALE GENOMIC DNA]</scope>
    <source>
        <strain evidence="4 5">NCIMB 15042</strain>
    </source>
</reference>
<keyword evidence="2" id="KW-0472">Membrane</keyword>
<keyword evidence="1" id="KW-0732">Signal</keyword>
<evidence type="ECO:0000256" key="2">
    <source>
        <dbReference type="SAM" id="Phobius"/>
    </source>
</evidence>
<proteinExistence type="predicted"/>
<gene>
    <name evidence="4" type="ORF">FRY74_06795</name>
</gene>
<keyword evidence="2" id="KW-1133">Transmembrane helix</keyword>
<dbReference type="EMBL" id="VOOS01000003">
    <property type="protein sequence ID" value="TXB65129.1"/>
    <property type="molecule type" value="Genomic_DNA"/>
</dbReference>
<dbReference type="RefSeq" id="WP_147099888.1">
    <property type="nucleotide sequence ID" value="NZ_VOOS01000003.1"/>
</dbReference>
<sequence>MNLRLNINLKVPAITAGSFAIILMLFIPFTLFAQGGSKIEIINANSLEYDESLGKNAKRLIGDVQFKHEDALMFCDSAYFYSESNSMDAYGHVRIAQGDSLRLFGDSLNYNGTTKKALLRGHIRLENRDITLTTNYLDYDRTLNMAYYFGGGTVVSQKENNTLVSELGYYYTESKSFNFKKNVVLTNPEYTIEGDTLQYGSQSKIVNFLGPTTITSKNDFIYCENGWYNTNANTSKFFKNSYLYSDNKIITGDTIYYERETGYGRIDCNGAINDTIEGLILEGNVIELFQDRDSVMITNEALMMQLFDVDTLFLHADTFKVSTQYLKIDSLPNQTDTIRNLFAYNHAKFYKTDMQGKADSIVYNFSDSTVNFYHDPVLWSETNQLTSDFTYLQMKKGKIDAVYLNENAFIISKADSLFDNFNQIKGINMIGHFNDSNQIRKIEVLEDAETIYYGRDEAGDYIGVNKAEGTNMLVFLDNNELSSLTFIKDPEAVLYPIKEPSPKDVLLKGFNWRVNQRPKNRFDIFVW</sequence>